<dbReference type="InterPro" id="IPR006274">
    <property type="entry name" value="CarbamoylP_synth_ssu"/>
</dbReference>
<keyword evidence="8" id="KW-0665">Pyrimidine biosynthesis</keyword>
<evidence type="ECO:0000256" key="7">
    <source>
        <dbReference type="ARBA" id="ARBA00048816"/>
    </source>
</evidence>
<dbReference type="EMBL" id="JACHNU010000004">
    <property type="protein sequence ID" value="MBB4663386.1"/>
    <property type="molecule type" value="Genomic_DNA"/>
</dbReference>
<dbReference type="PRINTS" id="PR00099">
    <property type="entry name" value="CPSGATASE"/>
</dbReference>
<dbReference type="Gene3D" id="3.50.30.20">
    <property type="entry name" value="Carbamoyl-phosphate synthase small subunit, N-terminal domain"/>
    <property type="match status" value="1"/>
</dbReference>
<dbReference type="HAMAP" id="MF_01209">
    <property type="entry name" value="CPSase_S_chain"/>
    <property type="match status" value="1"/>
</dbReference>
<dbReference type="PROSITE" id="PS51273">
    <property type="entry name" value="GATASE_TYPE_1"/>
    <property type="match status" value="1"/>
</dbReference>
<dbReference type="NCBIfam" id="TIGR01368">
    <property type="entry name" value="CPSaseIIsmall"/>
    <property type="match status" value="1"/>
</dbReference>
<dbReference type="AlphaFoldDB" id="A0A840IEZ6"/>
<protein>
    <recommendedName>
        <fullName evidence="8">Carbamoyl phosphate synthase small chain</fullName>
        <ecNumber evidence="8">6.3.5.5</ecNumber>
    </recommendedName>
    <alternativeName>
        <fullName evidence="8">Carbamoyl phosphate synthetase glutamine chain</fullName>
    </alternativeName>
</protein>
<feature type="binding site" evidence="8">
    <location>
        <position position="263"/>
    </location>
    <ligand>
        <name>L-glutamine</name>
        <dbReference type="ChEBI" id="CHEBI:58359"/>
    </ligand>
</feature>
<evidence type="ECO:0000313" key="10">
    <source>
        <dbReference type="EMBL" id="MBB4663386.1"/>
    </source>
</evidence>
<dbReference type="GO" id="GO:0006526">
    <property type="term" value="P:L-arginine biosynthetic process"/>
    <property type="evidence" value="ECO:0007669"/>
    <property type="project" value="UniProtKB-UniRule"/>
</dbReference>
<dbReference type="Proteomes" id="UP000585272">
    <property type="component" value="Unassembled WGS sequence"/>
</dbReference>
<feature type="active site" description="Nucleophile" evidence="8">
    <location>
        <position position="259"/>
    </location>
</feature>
<dbReference type="PANTHER" id="PTHR43418">
    <property type="entry name" value="MULTIFUNCTIONAL TRYPTOPHAN BIOSYNTHESIS PROTEIN-RELATED"/>
    <property type="match status" value="1"/>
</dbReference>
<dbReference type="EC" id="6.3.5.5" evidence="8"/>
<dbReference type="UniPathway" id="UPA00070">
    <property type="reaction ID" value="UER00115"/>
</dbReference>
<dbReference type="InterPro" id="IPR029062">
    <property type="entry name" value="Class_I_gatase-like"/>
</dbReference>
<feature type="region of interest" description="CPSase" evidence="8">
    <location>
        <begin position="1"/>
        <end position="184"/>
    </location>
</feature>
<dbReference type="GO" id="GO:0004088">
    <property type="term" value="F:carbamoyl-phosphate synthase (glutamine-hydrolyzing) activity"/>
    <property type="evidence" value="ECO:0007669"/>
    <property type="project" value="UniProtKB-UniRule"/>
</dbReference>
<keyword evidence="11" id="KW-1185">Reference proteome</keyword>
<dbReference type="Gene3D" id="3.40.50.880">
    <property type="match status" value="1"/>
</dbReference>
<evidence type="ECO:0000313" key="11">
    <source>
        <dbReference type="Proteomes" id="UP000585272"/>
    </source>
</evidence>
<keyword evidence="3 8" id="KW-0436">Ligase</keyword>
<keyword evidence="5 8" id="KW-0067">ATP-binding</keyword>
<comment type="catalytic activity">
    <reaction evidence="8">
        <text>L-glutamine + H2O = L-glutamate + NH4(+)</text>
        <dbReference type="Rhea" id="RHEA:15889"/>
        <dbReference type="ChEBI" id="CHEBI:15377"/>
        <dbReference type="ChEBI" id="CHEBI:28938"/>
        <dbReference type="ChEBI" id="CHEBI:29985"/>
        <dbReference type="ChEBI" id="CHEBI:58359"/>
    </reaction>
</comment>
<dbReference type="GO" id="GO:0044205">
    <property type="term" value="P:'de novo' UMP biosynthetic process"/>
    <property type="evidence" value="ECO:0007669"/>
    <property type="project" value="UniProtKB-UniRule"/>
</dbReference>
<proteinExistence type="inferred from homology"/>
<evidence type="ECO:0000256" key="2">
    <source>
        <dbReference type="ARBA" id="ARBA00007800"/>
    </source>
</evidence>
<comment type="pathway">
    <text evidence="1 8">Amino-acid biosynthesis; L-arginine biosynthesis; carbamoyl phosphate from bicarbonate: step 1/1.</text>
</comment>
<feature type="active site" evidence="8">
    <location>
        <position position="360"/>
    </location>
</feature>
<dbReference type="PANTHER" id="PTHR43418:SF7">
    <property type="entry name" value="CARBAMOYL-PHOSPHATE SYNTHASE SMALL CHAIN"/>
    <property type="match status" value="1"/>
</dbReference>
<dbReference type="GO" id="GO:0005524">
    <property type="term" value="F:ATP binding"/>
    <property type="evidence" value="ECO:0007669"/>
    <property type="project" value="UniProtKB-UniRule"/>
</dbReference>
<organism evidence="10 11">
    <name type="scientific">Conexibacter arvalis</name>
    <dbReference type="NCBI Taxonomy" id="912552"/>
    <lineage>
        <taxon>Bacteria</taxon>
        <taxon>Bacillati</taxon>
        <taxon>Actinomycetota</taxon>
        <taxon>Thermoleophilia</taxon>
        <taxon>Solirubrobacterales</taxon>
        <taxon>Conexibacteraceae</taxon>
        <taxon>Conexibacter</taxon>
    </lineage>
</organism>
<evidence type="ECO:0000259" key="9">
    <source>
        <dbReference type="SMART" id="SM01097"/>
    </source>
</evidence>
<comment type="caution">
    <text evidence="10">The sequence shown here is derived from an EMBL/GenBank/DDBJ whole genome shotgun (WGS) entry which is preliminary data.</text>
</comment>
<feature type="domain" description="Carbamoyl-phosphate synthase small subunit N-terminal" evidence="9">
    <location>
        <begin position="4"/>
        <end position="134"/>
    </location>
</feature>
<dbReference type="RefSeq" id="WP_183343121.1">
    <property type="nucleotide sequence ID" value="NZ_JACHNU010000004.1"/>
</dbReference>
<feature type="binding site" evidence="8">
    <location>
        <position position="301"/>
    </location>
    <ligand>
        <name>L-glutamine</name>
        <dbReference type="ChEBI" id="CHEBI:58359"/>
    </ligand>
</feature>
<evidence type="ECO:0000256" key="5">
    <source>
        <dbReference type="ARBA" id="ARBA00022840"/>
    </source>
</evidence>
<accession>A0A840IEZ6</accession>
<dbReference type="GO" id="GO:0006541">
    <property type="term" value="P:glutamine metabolic process"/>
    <property type="evidence" value="ECO:0007669"/>
    <property type="project" value="InterPro"/>
</dbReference>
<comment type="similarity">
    <text evidence="2 8">Belongs to the CarA family.</text>
</comment>
<dbReference type="SUPFAM" id="SSF52317">
    <property type="entry name" value="Class I glutamine amidotransferase-like"/>
    <property type="match status" value="1"/>
</dbReference>
<dbReference type="NCBIfam" id="NF009475">
    <property type="entry name" value="PRK12838.1"/>
    <property type="match status" value="1"/>
</dbReference>
<dbReference type="InterPro" id="IPR050472">
    <property type="entry name" value="Anth_synth/Amidotransfase"/>
</dbReference>
<feature type="binding site" evidence="8">
    <location>
        <position position="303"/>
    </location>
    <ligand>
        <name>L-glutamine</name>
        <dbReference type="ChEBI" id="CHEBI:58359"/>
    </ligand>
</feature>
<sequence>MNDATAYVLLEDGERFDGIACGADGHAVGEVVFTTGMTGYQEAMSDPSFNAQLITFTTAHVGNYGVSAEAMESDRIHARAAIMRAATNRDDAPGAEGRWLDWLRDNGIPGITDLDTRALVRHIRDQGAMRGGLFPASMTEEEARALIAAEPPMAGRDLARAVTPSETVVLEPLGEGPAGAEHTRIAMIDTGVKASILRNLRLRGATVELHPCTVTAEQLLAGDADAFFMASGPGDPAALDYLVATLRELVGKKPVYGICLGHQLLCRAVGLETYKLPFGHRGANHPVMDLTTGRVEITSQNHGFSVRGPGGSATVPTDAPVRWETDFGIAELTHVNLYDHTVEGLALRDVVGATVQYHPEAGPGPRDSLYLFDRFIKEIAGA</sequence>
<gene>
    <name evidence="8" type="primary">carA</name>
    <name evidence="10" type="ORF">BDZ31_002981</name>
</gene>
<keyword evidence="4 8" id="KW-0547">Nucleotide-binding</keyword>
<feature type="binding site" evidence="8">
    <location>
        <position position="234"/>
    </location>
    <ligand>
        <name>L-glutamine</name>
        <dbReference type="ChEBI" id="CHEBI:58359"/>
    </ligand>
</feature>
<dbReference type="InterPro" id="IPR002474">
    <property type="entry name" value="CarbamoylP_synth_ssu_N"/>
</dbReference>
<dbReference type="InterPro" id="IPR035686">
    <property type="entry name" value="CPSase_GATase1"/>
</dbReference>
<dbReference type="CDD" id="cd01744">
    <property type="entry name" value="GATase1_CPSase"/>
    <property type="match status" value="1"/>
</dbReference>
<comment type="catalytic activity">
    <reaction evidence="7 8">
        <text>hydrogencarbonate + L-glutamine + 2 ATP + H2O = carbamoyl phosphate + L-glutamate + 2 ADP + phosphate + 2 H(+)</text>
        <dbReference type="Rhea" id="RHEA:18633"/>
        <dbReference type="ChEBI" id="CHEBI:15377"/>
        <dbReference type="ChEBI" id="CHEBI:15378"/>
        <dbReference type="ChEBI" id="CHEBI:17544"/>
        <dbReference type="ChEBI" id="CHEBI:29985"/>
        <dbReference type="ChEBI" id="CHEBI:30616"/>
        <dbReference type="ChEBI" id="CHEBI:43474"/>
        <dbReference type="ChEBI" id="CHEBI:58228"/>
        <dbReference type="ChEBI" id="CHEBI:58359"/>
        <dbReference type="ChEBI" id="CHEBI:456216"/>
        <dbReference type="EC" id="6.3.5.5"/>
    </reaction>
</comment>
<feature type="binding site" evidence="8">
    <location>
        <position position="260"/>
    </location>
    <ligand>
        <name>L-glutamine</name>
        <dbReference type="ChEBI" id="CHEBI:58359"/>
    </ligand>
</feature>
<name>A0A840IEZ6_9ACTN</name>
<feature type="binding site" evidence="8">
    <location>
        <position position="48"/>
    </location>
    <ligand>
        <name>L-glutamine</name>
        <dbReference type="ChEBI" id="CHEBI:58359"/>
    </ligand>
</feature>
<dbReference type="InterPro" id="IPR017926">
    <property type="entry name" value="GATASE"/>
</dbReference>
<evidence type="ECO:0000256" key="1">
    <source>
        <dbReference type="ARBA" id="ARBA00005077"/>
    </source>
</evidence>
<reference evidence="10 11" key="1">
    <citation type="submission" date="2020-08" db="EMBL/GenBank/DDBJ databases">
        <title>Genomic Encyclopedia of Archaeal and Bacterial Type Strains, Phase II (KMG-II): from individual species to whole genera.</title>
        <authorList>
            <person name="Goeker M."/>
        </authorList>
    </citation>
    <scope>NUCLEOTIDE SEQUENCE [LARGE SCALE GENOMIC DNA]</scope>
    <source>
        <strain evidence="10 11">DSM 23288</strain>
    </source>
</reference>
<feature type="active site" evidence="8">
    <location>
        <position position="358"/>
    </location>
</feature>
<keyword evidence="6 8" id="KW-0315">Glutamine amidotransferase</keyword>
<dbReference type="UniPathway" id="UPA00068">
    <property type="reaction ID" value="UER00171"/>
</dbReference>
<evidence type="ECO:0000256" key="8">
    <source>
        <dbReference type="HAMAP-Rule" id="MF_01209"/>
    </source>
</evidence>
<keyword evidence="8" id="KW-0028">Amino-acid biosynthesis</keyword>
<evidence type="ECO:0000256" key="4">
    <source>
        <dbReference type="ARBA" id="ARBA00022741"/>
    </source>
</evidence>
<dbReference type="InterPro" id="IPR036480">
    <property type="entry name" value="CarbP_synth_ssu_N_sf"/>
</dbReference>
<dbReference type="Pfam" id="PF00117">
    <property type="entry name" value="GATase"/>
    <property type="match status" value="1"/>
</dbReference>
<dbReference type="PRINTS" id="PR00096">
    <property type="entry name" value="GATASE"/>
</dbReference>
<dbReference type="SMART" id="SM01097">
    <property type="entry name" value="CPSase_sm_chain"/>
    <property type="match status" value="1"/>
</dbReference>
<comment type="function">
    <text evidence="8">Small subunit of the glutamine-dependent carbamoyl phosphate synthetase (CPSase). CPSase catalyzes the formation of carbamoyl phosphate from the ammonia moiety of glutamine, carbonate, and phosphate donated by ATP, constituting the first step of 2 biosynthetic pathways, one leading to arginine and/or urea and the other to pyrimidine nucleotides. The small subunit (glutamine amidotransferase) binds and cleaves glutamine to supply the large subunit with the substrate ammonia.</text>
</comment>
<comment type="pathway">
    <text evidence="8">Pyrimidine metabolism; UMP biosynthesis via de novo pathway; (S)-dihydroorotate from bicarbonate: step 1/3.</text>
</comment>
<dbReference type="PRINTS" id="PR00097">
    <property type="entry name" value="ANTSNTHASEII"/>
</dbReference>
<feature type="binding site" evidence="8">
    <location>
        <position position="232"/>
    </location>
    <ligand>
        <name>L-glutamine</name>
        <dbReference type="ChEBI" id="CHEBI:58359"/>
    </ligand>
</feature>
<keyword evidence="8" id="KW-0055">Arginine biosynthesis</keyword>
<dbReference type="SUPFAM" id="SSF52021">
    <property type="entry name" value="Carbamoyl phosphate synthetase, small subunit N-terminal domain"/>
    <property type="match status" value="1"/>
</dbReference>
<comment type="subunit">
    <text evidence="8">Composed of two chains; the small (or glutamine) chain promotes the hydrolysis of glutamine to ammonia, which is used by the large (or ammonia) chain to synthesize carbamoyl phosphate. Tetramer of heterodimers (alpha,beta)4.</text>
</comment>
<evidence type="ECO:0000256" key="3">
    <source>
        <dbReference type="ARBA" id="ARBA00022598"/>
    </source>
</evidence>
<dbReference type="GO" id="GO:0006207">
    <property type="term" value="P:'de novo' pyrimidine nucleobase biosynthetic process"/>
    <property type="evidence" value="ECO:0007669"/>
    <property type="project" value="InterPro"/>
</dbReference>
<evidence type="ECO:0000256" key="6">
    <source>
        <dbReference type="ARBA" id="ARBA00022962"/>
    </source>
</evidence>
<dbReference type="Pfam" id="PF00988">
    <property type="entry name" value="CPSase_sm_chain"/>
    <property type="match status" value="1"/>
</dbReference>
<feature type="binding site" evidence="8">
    <location>
        <position position="304"/>
    </location>
    <ligand>
        <name>L-glutamine</name>
        <dbReference type="ChEBI" id="CHEBI:58359"/>
    </ligand>
</feature>